<evidence type="ECO:0000256" key="1">
    <source>
        <dbReference type="SAM" id="MobiDB-lite"/>
    </source>
</evidence>
<keyword evidence="4" id="KW-0548">Nucleotidyltransferase</keyword>
<evidence type="ECO:0000313" key="5">
    <source>
        <dbReference type="Proteomes" id="UP001151760"/>
    </source>
</evidence>
<keyword evidence="5" id="KW-1185">Reference proteome</keyword>
<dbReference type="PANTHER" id="PTHR33223:SF11">
    <property type="entry name" value="ELEMENT PROTEIN, PUTATIVE-RELATED"/>
    <property type="match status" value="1"/>
</dbReference>
<feature type="compositionally biased region" description="Low complexity" evidence="1">
    <location>
        <begin position="32"/>
        <end position="50"/>
    </location>
</feature>
<dbReference type="InterPro" id="IPR005162">
    <property type="entry name" value="Retrotrans_gag_dom"/>
</dbReference>
<keyword evidence="4" id="KW-0695">RNA-directed DNA polymerase</keyword>
<feature type="chain" id="PRO_5045088058" evidence="2">
    <location>
        <begin position="31"/>
        <end position="642"/>
    </location>
</feature>
<evidence type="ECO:0000313" key="4">
    <source>
        <dbReference type="EMBL" id="GJS80688.1"/>
    </source>
</evidence>
<reference evidence="4" key="1">
    <citation type="journal article" date="2022" name="Int. J. Mol. Sci.">
        <title>Draft Genome of Tanacetum Coccineum: Genomic Comparison of Closely Related Tanacetum-Family Plants.</title>
        <authorList>
            <person name="Yamashiro T."/>
            <person name="Shiraishi A."/>
            <person name="Nakayama K."/>
            <person name="Satake H."/>
        </authorList>
    </citation>
    <scope>NUCLEOTIDE SEQUENCE</scope>
</reference>
<dbReference type="GO" id="GO:0003964">
    <property type="term" value="F:RNA-directed DNA polymerase activity"/>
    <property type="evidence" value="ECO:0007669"/>
    <property type="project" value="UniProtKB-KW"/>
</dbReference>
<sequence>MGFSRGHQDLYCMLCYFLLLLPKCCQEHHAVPQTQPSSSTLPVPSTSSPPVQSPPPIPASIPTPTPIPETEPEPFEHTLRKPLCPPRILYPHRTGPRTNAFSQEVKERGAEGGEGILKEGMWFYWFLPLQTKVNASGEEQMEDISPNTLEAAKTLSRVATLKPKSIDKGRIYKRRKETKGKKVVSSLVFQEEVDAGAKQVNTGSIKLSIISEQVSTGKEEELNEQQKKRRAQVQFEAQHYTDEDWDLIRAKIEANAELKSRKELDEQVKQVEAFAPINFEATKARLKRLVKSSRTKDSKRNRRVIEVRMYEPSKKSWEEKKKQMARKGCKTYDKMDSEVPSIATYMIIKQGGKWSVPQIYGMGGPRGDLEKAFGSFKEYVVKNLLVISIWSLSRSAKIISWRYDDFCRVNIEKNIKDENRLRIAIKMLKMMEKQLGTDISKITRKPSKKGKARTQERKSEQKPEAMVKPQSNCNGEARDWLDKEPPRSILTWDDLVLKFINQFFPPSKTTYLRNEITTFYQKPNETFNEAWERFKGLLRQCPHHGFSELHQLDTFYNSLNTNDQDALDSAAGGNFLDKMPREGLAIIESKSKVRYSRSHPNDSRAITNALRLYFFHLLIILSEDSKTWPPYLQVKMNIRMSV</sequence>
<feature type="signal peptide" evidence="2">
    <location>
        <begin position="1"/>
        <end position="30"/>
    </location>
</feature>
<feature type="compositionally biased region" description="Basic residues" evidence="1">
    <location>
        <begin position="442"/>
        <end position="452"/>
    </location>
</feature>
<keyword evidence="4" id="KW-0808">Transferase</keyword>
<name>A0ABQ4YV71_9ASTR</name>
<feature type="region of interest" description="Disordered" evidence="1">
    <location>
        <begin position="439"/>
        <end position="479"/>
    </location>
</feature>
<dbReference type="EMBL" id="BQNB010010689">
    <property type="protein sequence ID" value="GJS80688.1"/>
    <property type="molecule type" value="Genomic_DNA"/>
</dbReference>
<evidence type="ECO:0000256" key="2">
    <source>
        <dbReference type="SAM" id="SignalP"/>
    </source>
</evidence>
<evidence type="ECO:0000259" key="3">
    <source>
        <dbReference type="Pfam" id="PF03732"/>
    </source>
</evidence>
<feature type="domain" description="Retrotransposon gag" evidence="3">
    <location>
        <begin position="472"/>
        <end position="560"/>
    </location>
</feature>
<proteinExistence type="predicted"/>
<reference evidence="4" key="2">
    <citation type="submission" date="2022-01" db="EMBL/GenBank/DDBJ databases">
        <authorList>
            <person name="Yamashiro T."/>
            <person name="Shiraishi A."/>
            <person name="Satake H."/>
            <person name="Nakayama K."/>
        </authorList>
    </citation>
    <scope>NUCLEOTIDE SEQUENCE</scope>
</reference>
<organism evidence="4 5">
    <name type="scientific">Tanacetum coccineum</name>
    <dbReference type="NCBI Taxonomy" id="301880"/>
    <lineage>
        <taxon>Eukaryota</taxon>
        <taxon>Viridiplantae</taxon>
        <taxon>Streptophyta</taxon>
        <taxon>Embryophyta</taxon>
        <taxon>Tracheophyta</taxon>
        <taxon>Spermatophyta</taxon>
        <taxon>Magnoliopsida</taxon>
        <taxon>eudicotyledons</taxon>
        <taxon>Gunneridae</taxon>
        <taxon>Pentapetalae</taxon>
        <taxon>asterids</taxon>
        <taxon>campanulids</taxon>
        <taxon>Asterales</taxon>
        <taxon>Asteraceae</taxon>
        <taxon>Asteroideae</taxon>
        <taxon>Anthemideae</taxon>
        <taxon>Anthemidinae</taxon>
        <taxon>Tanacetum</taxon>
    </lineage>
</organism>
<accession>A0ABQ4YV71</accession>
<feature type="region of interest" description="Disordered" evidence="1">
    <location>
        <begin position="32"/>
        <end position="76"/>
    </location>
</feature>
<dbReference type="Proteomes" id="UP001151760">
    <property type="component" value="Unassembled WGS sequence"/>
</dbReference>
<gene>
    <name evidence="4" type="ORF">Tco_0730569</name>
</gene>
<dbReference type="Pfam" id="PF03732">
    <property type="entry name" value="Retrotrans_gag"/>
    <property type="match status" value="1"/>
</dbReference>
<comment type="caution">
    <text evidence="4">The sequence shown here is derived from an EMBL/GenBank/DDBJ whole genome shotgun (WGS) entry which is preliminary data.</text>
</comment>
<keyword evidence="2" id="KW-0732">Signal</keyword>
<dbReference type="PANTHER" id="PTHR33223">
    <property type="entry name" value="CCHC-TYPE DOMAIN-CONTAINING PROTEIN"/>
    <property type="match status" value="1"/>
</dbReference>
<feature type="compositionally biased region" description="Basic and acidic residues" evidence="1">
    <location>
        <begin position="453"/>
        <end position="465"/>
    </location>
</feature>
<feature type="compositionally biased region" description="Pro residues" evidence="1">
    <location>
        <begin position="51"/>
        <end position="69"/>
    </location>
</feature>
<protein>
    <submittedName>
        <fullName evidence="4">Reverse transcriptase domain-containing protein</fullName>
    </submittedName>
</protein>